<dbReference type="STRING" id="1528.SAMN04488579_10866"/>
<keyword evidence="1" id="KW-1133">Transmembrane helix</keyword>
<keyword evidence="1" id="KW-0812">Transmembrane</keyword>
<feature type="transmembrane region" description="Helical" evidence="1">
    <location>
        <begin position="6"/>
        <end position="24"/>
    </location>
</feature>
<reference evidence="3" key="1">
    <citation type="submission" date="2016-10" db="EMBL/GenBank/DDBJ databases">
        <authorList>
            <person name="Varghese N."/>
            <person name="Submissions S."/>
        </authorList>
    </citation>
    <scope>NUCLEOTIDE SEQUENCE [LARGE SCALE GENOMIC DNA]</scope>
    <source>
        <strain evidence="3">VPI 5359</strain>
    </source>
</reference>
<dbReference type="EMBL" id="FNOU01000008">
    <property type="protein sequence ID" value="SDX82672.1"/>
    <property type="molecule type" value="Genomic_DNA"/>
</dbReference>
<keyword evidence="3" id="KW-1185">Reference proteome</keyword>
<accession>A0A1H3EV87</accession>
<proteinExistence type="predicted"/>
<evidence type="ECO:0000313" key="3">
    <source>
        <dbReference type="Proteomes" id="UP000199652"/>
    </source>
</evidence>
<name>A0A1H3EV87_EUBBA</name>
<sequence length="29" mass="3160">MTVVIPIIGAVALGLLVYYCVILIRGDKR</sequence>
<gene>
    <name evidence="2" type="ORF">SAMN04488579_10866</name>
</gene>
<dbReference type="AlphaFoldDB" id="A0A1H3EV87"/>
<evidence type="ECO:0000256" key="1">
    <source>
        <dbReference type="SAM" id="Phobius"/>
    </source>
</evidence>
<keyword evidence="1" id="KW-0472">Membrane</keyword>
<evidence type="ECO:0000313" key="2">
    <source>
        <dbReference type="EMBL" id="SDX82672.1"/>
    </source>
</evidence>
<organism evidence="2 3">
    <name type="scientific">Eubacterium barkeri</name>
    <name type="common">Clostridium barkeri</name>
    <dbReference type="NCBI Taxonomy" id="1528"/>
    <lineage>
        <taxon>Bacteria</taxon>
        <taxon>Bacillati</taxon>
        <taxon>Bacillota</taxon>
        <taxon>Clostridia</taxon>
        <taxon>Eubacteriales</taxon>
        <taxon>Eubacteriaceae</taxon>
        <taxon>Eubacterium</taxon>
    </lineage>
</organism>
<protein>
    <submittedName>
        <fullName evidence="2">Uncharacterized protein</fullName>
    </submittedName>
</protein>
<dbReference type="Proteomes" id="UP000199652">
    <property type="component" value="Unassembled WGS sequence"/>
</dbReference>